<dbReference type="PaxDb" id="5691-AAZ12079"/>
<evidence type="ECO:0000313" key="14">
    <source>
        <dbReference type="Proteomes" id="UP000008524"/>
    </source>
</evidence>
<feature type="signal peptide" evidence="9">
    <location>
        <begin position="1"/>
        <end position="24"/>
    </location>
</feature>
<keyword evidence="6" id="KW-0472">Membrane</keyword>
<reference evidence="13 14" key="3">
    <citation type="journal article" date="2005" name="Science">
        <title>The genome of the African trypanosome Trypanosoma brucei.</title>
        <authorList>
            <person name="Berriman M."/>
            <person name="Ghedin E."/>
            <person name="Hertz-Fowler C."/>
            <person name="Blandin G."/>
            <person name="Renauld H."/>
            <person name="Bartholomeu D.C."/>
            <person name="Lennard N.J."/>
            <person name="Caler E."/>
            <person name="Hamlin N.E."/>
            <person name="Haas B."/>
            <person name="Bohme U."/>
            <person name="Hannick L."/>
            <person name="Aslett M.A."/>
            <person name="Shallom J."/>
            <person name="Marcello L."/>
            <person name="Hou L."/>
            <person name="Wickstead B."/>
            <person name="Alsmark U.C."/>
            <person name="Arrowsmith C."/>
            <person name="Atkin R.J."/>
            <person name="Barron A.J."/>
            <person name="Bringaud F."/>
            <person name="Brooks K."/>
            <person name="Carrington M."/>
            <person name="Cherevach I."/>
            <person name="Chillingworth T.J."/>
            <person name="Churcher C."/>
            <person name="Clark L.N."/>
            <person name="Corton C.H."/>
            <person name="Cronin A."/>
            <person name="Davies R.M."/>
            <person name="Doggett J."/>
            <person name="Djikeng A."/>
            <person name="Feldblyum T."/>
            <person name="Field M.C."/>
            <person name="Fraser A."/>
            <person name="Goodhead I."/>
            <person name="Hance Z."/>
            <person name="Harper D."/>
            <person name="Harris B.R."/>
            <person name="Hauser H."/>
            <person name="Hostetler J."/>
            <person name="Ivens A."/>
            <person name="Jagels K."/>
            <person name="Johnson D."/>
            <person name="Johnson J."/>
            <person name="Jones K."/>
            <person name="Kerhornou A.X."/>
            <person name="Koo H."/>
            <person name="Larke N."/>
            <person name="Landfear S."/>
            <person name="Larkin C."/>
            <person name="Leech V."/>
            <person name="Line A."/>
            <person name="Lord A."/>
            <person name="Macleod A."/>
            <person name="Mooney P.J."/>
            <person name="Moule S."/>
            <person name="Martin D.M."/>
            <person name="Morgan G.W."/>
            <person name="Mungall K."/>
            <person name="Norbertczak H."/>
            <person name="Ormond D."/>
            <person name="Pai G."/>
            <person name="Peacock C.S."/>
            <person name="Peterson J."/>
            <person name="Quail M.A."/>
            <person name="Rabbinowitsch E."/>
            <person name="Rajandream M.A."/>
            <person name="Reitter C."/>
            <person name="Salzberg S.L."/>
            <person name="Sanders M."/>
            <person name="Schobel S."/>
            <person name="Sharp S."/>
            <person name="Simmonds M."/>
            <person name="Simpson A.J."/>
            <person name="Tallon L."/>
            <person name="Turner C.M."/>
            <person name="Tait A."/>
            <person name="Tivey A.R."/>
            <person name="Van Aken S."/>
            <person name="Walker D."/>
            <person name="Wanless D."/>
            <person name="Wang S."/>
            <person name="White B."/>
            <person name="White O."/>
            <person name="Whitehead S."/>
            <person name="Woodward J."/>
            <person name="Wortman J."/>
            <person name="Adams M.D."/>
            <person name="Embley T.M."/>
            <person name="Gull K."/>
            <person name="Ullu E."/>
            <person name="Barry J.D."/>
            <person name="Fairlamb A.H."/>
            <person name="Opperdoes F."/>
            <person name="Barrell B.G."/>
            <person name="Donelson J.E."/>
            <person name="Hall N."/>
            <person name="Fraser C.M."/>
            <person name="Melville S.E."/>
            <person name="El-Sayed N.M."/>
        </authorList>
    </citation>
    <scope>NUCLEOTIDE SEQUENCE [LARGE SCALE GENOMIC DNA]</scope>
    <source>
        <strain evidence="13 14">927/4 GUTat10.1</strain>
    </source>
</reference>
<dbReference type="VEuPathDB" id="TriTrypDB:Tb927.6.5740"/>
<feature type="domain" description="Trypanosome variant surface glycoprotein B-type N-terminal" evidence="11">
    <location>
        <begin position="14"/>
        <end position="370"/>
    </location>
</feature>
<dbReference type="AlphaFoldDB" id="Q583L3"/>
<evidence type="ECO:0000313" key="12">
    <source>
        <dbReference type="EMBL" id="AAX79080.1"/>
    </source>
</evidence>
<accession>D6XHA4</accession>
<reference evidence="12" key="1">
    <citation type="submission" date="2000-10" db="EMBL/GenBank/DDBJ databases">
        <authorList>
            <person name="El-Sayed N.M."/>
            <person name="Khalak H."/>
            <person name="Adams M.D."/>
        </authorList>
    </citation>
    <scope>NUCLEOTIDE SEQUENCE</scope>
    <source>
        <strain evidence="12">GUTat10.1</strain>
    </source>
</reference>
<dbReference type="EMBL" id="CP000069">
    <property type="protein sequence ID" value="AAZ12079.1"/>
    <property type="molecule type" value="Genomic_DNA"/>
</dbReference>
<feature type="domain" description="Trypanosome variant surface glycoprotein C-terminal" evidence="10">
    <location>
        <begin position="411"/>
        <end position="508"/>
    </location>
</feature>
<keyword evidence="5 9" id="KW-0732">Signal</keyword>
<evidence type="ECO:0000256" key="4">
    <source>
        <dbReference type="ARBA" id="ARBA00022622"/>
    </source>
</evidence>
<keyword evidence="8" id="KW-0449">Lipoprotein</keyword>
<accession>Q583L3</accession>
<evidence type="ECO:0000256" key="3">
    <source>
        <dbReference type="ARBA" id="ARBA00022475"/>
    </source>
</evidence>
<keyword evidence="4" id="KW-0336">GPI-anchor</keyword>
<sequence length="510" mass="53924">MTLIPAHASVLLLFVVAATRYSHAADSEALNLAELTTVCSLIKIANDDGTDMPTAQLETDEIAAINEVNFSLADDYWTKAFPTDGIKTKAEAKGCEDVQSKDSCQEQWLAWQHIAHSLANKDKNNKAAKISPMQKTSSVGRAAALAAAAIAAEAATLQARFDAESRPALTDLKQKVLDDLKTAAYGAGKAETLAENKCPGAKGGNRAADCKVATAGNALCIVSVCLCAKNSGDQPNTDVCGATLTQDVTSWNEAGVKAAYRELEPHCLKMPSVKPTGANIRSLLAQLKGLYKTKGGGSGKSVILGTAGTNHDCRAEASAACVDMSASTLLAATGTATKIQWEEKLLEAANKLDAASEAATVAKVINTKLKALRAKADKLYSHLALTKPPIASQEILTPANKDQANNISKDCEAIVIPEECSLKSECEWNDKATEGEKKCKLNTTKVGQAKTQAGETKGNEQTATEKCTGKVEDVCKKEAGCKWEENKCKDSSFLPNKKLAPSMASAFVIW</sequence>
<name>Q583L3_TRYB2</name>
<evidence type="ECO:0000256" key="2">
    <source>
        <dbReference type="ARBA" id="ARBA00004609"/>
    </source>
</evidence>
<evidence type="ECO:0000313" key="13">
    <source>
        <dbReference type="EMBL" id="AAZ12079.1"/>
    </source>
</evidence>
<dbReference type="Gene3D" id="3.30.1680.40">
    <property type="match status" value="1"/>
</dbReference>
<dbReference type="GeneID" id="3658204"/>
<feature type="chain" id="PRO_5010139741" evidence="9">
    <location>
        <begin position="25"/>
        <end position="510"/>
    </location>
</feature>
<dbReference type="KEGG" id="tbr:Tb927.6.5740"/>
<dbReference type="InterPro" id="IPR019609">
    <property type="entry name" value="Variant_surf_glycoprt_trypan_C"/>
</dbReference>
<dbReference type="GO" id="GO:0020033">
    <property type="term" value="P:antigenic variation"/>
    <property type="evidence" value="ECO:0000304"/>
    <property type="project" value="GeneDB"/>
</dbReference>
<dbReference type="Pfam" id="PF10659">
    <property type="entry name" value="Trypan_glycop_C"/>
    <property type="match status" value="1"/>
</dbReference>
<evidence type="ECO:0000256" key="7">
    <source>
        <dbReference type="ARBA" id="ARBA00023180"/>
    </source>
</evidence>
<keyword evidence="14" id="KW-1185">Reference proteome</keyword>
<dbReference type="Pfam" id="PF13206">
    <property type="entry name" value="VSG_B"/>
    <property type="match status" value="1"/>
</dbReference>
<keyword evidence="3" id="KW-1003">Cell membrane</keyword>
<dbReference type="GO" id="GO:0098552">
    <property type="term" value="C:side of membrane"/>
    <property type="evidence" value="ECO:0007669"/>
    <property type="project" value="UniProtKB-KW"/>
</dbReference>
<reference evidence="13" key="2">
    <citation type="journal article" date="2005" name="Science">
        <title>Comparative genomics of trypanosomatid parasitic protozoa.</title>
        <authorList>
            <person name="El-Sayed N.M."/>
            <person name="Myler P.J."/>
            <person name="Blandin G."/>
            <person name="Berriman M."/>
            <person name="Crabtree J."/>
            <person name="Aggarwal G."/>
            <person name="Caler E."/>
            <person name="Renauld H."/>
            <person name="Worthey E.A."/>
            <person name="Hertz-Fowler C."/>
            <person name="Ghedin E."/>
            <person name="Peacock C."/>
            <person name="Bartholomeu D.C."/>
            <person name="Haas B.J."/>
            <person name="Tran A.N."/>
            <person name="Wortman J.R."/>
            <person name="Alsmark U.C."/>
            <person name="Angiuoli S."/>
            <person name="Anupama A."/>
            <person name="Badger J."/>
            <person name="Bringaud F."/>
            <person name="Cadag E."/>
            <person name="Carlton J.M."/>
            <person name="Cerqueira G.C."/>
            <person name="Creasy T."/>
            <person name="Delcher A.L."/>
            <person name="Djikeng A."/>
            <person name="Embley T.M."/>
            <person name="Hauser C."/>
            <person name="Ivens A.C."/>
            <person name="Kummerfeld S.K."/>
            <person name="Pereira-Leal J.B."/>
            <person name="Nilsson D."/>
            <person name="Peterson J."/>
            <person name="Salzberg S.L."/>
            <person name="Shallom J."/>
            <person name="Silva J.C."/>
            <person name="Sundaram J."/>
            <person name="Westenberger S."/>
            <person name="White O."/>
            <person name="Melville S.E."/>
            <person name="Donelson J.E."/>
            <person name="Andersson B."/>
            <person name="Stuart K.D."/>
            <person name="Hall N."/>
        </authorList>
    </citation>
    <scope>NUCLEOTIDE SEQUENCE</scope>
    <source>
        <strain evidence="13">927/4 GUTat10.1</strain>
    </source>
</reference>
<protein>
    <submittedName>
        <fullName evidence="12">Variant surface glycoprotein (VSG, atypical), putative</fullName>
    </submittedName>
</protein>
<evidence type="ECO:0000256" key="5">
    <source>
        <dbReference type="ARBA" id="ARBA00022729"/>
    </source>
</evidence>
<dbReference type="Proteomes" id="UP000008524">
    <property type="component" value="Chromosome 6"/>
</dbReference>
<dbReference type="RefSeq" id="XP_845638.1">
    <property type="nucleotide sequence ID" value="XM_840545.1"/>
</dbReference>
<dbReference type="InterPro" id="IPR025932">
    <property type="entry name" value="Trypano_VSG_B_N_dom"/>
</dbReference>
<evidence type="ECO:0000259" key="11">
    <source>
        <dbReference type="Pfam" id="PF13206"/>
    </source>
</evidence>
<reference evidence="12" key="4">
    <citation type="submission" date="2005-04" db="EMBL/GenBank/DDBJ databases">
        <title>.</title>
        <authorList>
            <person name="Ghedin E."/>
            <person name="Blandin G."/>
            <person name="Bartholomeu D."/>
            <person name="Caler E."/>
            <person name="Haas B."/>
            <person name="Hannick L."/>
            <person name="Shallom J."/>
            <person name="Hou L."/>
            <person name="Djikeng A."/>
            <person name="Feldblyum T."/>
            <person name="Hostetler J."/>
            <person name="Johnson J."/>
            <person name="Jones K."/>
            <person name="Koo H.L."/>
            <person name="Larkin C."/>
            <person name="Pai G."/>
            <person name="Peterson J."/>
            <person name="Khalak H.G."/>
            <person name="Salzberg S."/>
            <person name="Simpson A.J."/>
            <person name="Tallon L."/>
            <person name="Van Aken S."/>
            <person name="Wanless D."/>
            <person name="White O."/>
            <person name="Wortman J."/>
            <person name="Fraser C.M."/>
            <person name="El-Sayed N.M.A."/>
        </authorList>
    </citation>
    <scope>NUCLEOTIDE SEQUENCE</scope>
    <source>
        <strain evidence="12">GUTat10.1</strain>
    </source>
</reference>
<comment type="subcellular location">
    <subcellularLocation>
        <location evidence="2">Cell membrane</location>
        <topology evidence="2">Lipid-anchor</topology>
        <topology evidence="2">GPI-anchor</topology>
    </subcellularLocation>
</comment>
<comment type="function">
    <text evidence="1">VSG forms a coat on the surface of the parasite. The trypanosome evades the immune response of the host by expressing a series of antigenically distinct VSGs from an estimated 1000 VSG genes.</text>
</comment>
<evidence type="ECO:0000256" key="9">
    <source>
        <dbReference type="SAM" id="SignalP"/>
    </source>
</evidence>
<evidence type="ECO:0000256" key="6">
    <source>
        <dbReference type="ARBA" id="ARBA00023136"/>
    </source>
</evidence>
<evidence type="ECO:0000256" key="8">
    <source>
        <dbReference type="ARBA" id="ARBA00023288"/>
    </source>
</evidence>
<gene>
    <name evidence="13" type="primary">Tb06.1I18.610</name>
    <name evidence="12" type="ORF">Tb927.6.5740</name>
</gene>
<keyword evidence="7" id="KW-0325">Glycoprotein</keyword>
<evidence type="ECO:0000256" key="1">
    <source>
        <dbReference type="ARBA" id="ARBA00002523"/>
    </source>
</evidence>
<dbReference type="EMBL" id="AC084397">
    <property type="protein sequence ID" value="AAX79080.1"/>
    <property type="molecule type" value="Genomic_DNA"/>
</dbReference>
<reference evidence="13" key="5">
    <citation type="submission" date="2005-04" db="EMBL/GenBank/DDBJ databases">
        <title>Sequencing, closure, and annotation of Trypanosoma brucei chromosomes 2 through 8.</title>
        <authorList>
            <person name="Ghedin E."/>
            <person name="Blandin G."/>
            <person name="Bartholomeu D."/>
            <person name="Caler E."/>
            <person name="Haas B."/>
            <person name="Hannick L."/>
            <person name="Shallom J."/>
            <person name="Hou L."/>
            <person name="Djikeng A."/>
            <person name="Feldblyum T."/>
            <person name="Hostetler J."/>
            <person name="Johnson J."/>
            <person name="Jones K."/>
            <person name="Koo H.L."/>
            <person name="Larkin C."/>
            <person name="Pai G."/>
            <person name="Peterson J."/>
            <person name="Khalak H.G."/>
            <person name="Salzberg S."/>
            <person name="Simpson A.J."/>
            <person name="Tallon L."/>
            <person name="Van Aken S."/>
            <person name="Wanless D."/>
            <person name="White O."/>
            <person name="Wortman J."/>
            <person name="Fraser C.M."/>
            <person name="El-Sayed N.M.A."/>
        </authorList>
    </citation>
    <scope>NUCLEOTIDE SEQUENCE</scope>
    <source>
        <strain evidence="13">927/4 GUTat10.1</strain>
    </source>
</reference>
<organism evidence="12 14">
    <name type="scientific">Trypanosoma brucei brucei (strain 927/4 GUTat10.1)</name>
    <dbReference type="NCBI Taxonomy" id="185431"/>
    <lineage>
        <taxon>Eukaryota</taxon>
        <taxon>Discoba</taxon>
        <taxon>Euglenozoa</taxon>
        <taxon>Kinetoplastea</taxon>
        <taxon>Metakinetoplastina</taxon>
        <taxon>Trypanosomatida</taxon>
        <taxon>Trypanosomatidae</taxon>
        <taxon>Trypanosoma</taxon>
    </lineage>
</organism>
<proteinExistence type="predicted"/>
<dbReference type="GO" id="GO:0005886">
    <property type="term" value="C:plasma membrane"/>
    <property type="evidence" value="ECO:0007669"/>
    <property type="project" value="UniProtKB-SubCell"/>
</dbReference>
<dbReference type="InParanoid" id="Q583L3"/>
<evidence type="ECO:0000259" key="10">
    <source>
        <dbReference type="Pfam" id="PF10659"/>
    </source>
</evidence>